<feature type="region of interest" description="Disordered" evidence="1">
    <location>
        <begin position="101"/>
        <end position="120"/>
    </location>
</feature>
<reference evidence="3 4" key="1">
    <citation type="submission" date="2024-06" db="EMBL/GenBank/DDBJ databases">
        <title>The Natural Products Discovery Center: Release of the First 8490 Sequenced Strains for Exploring Actinobacteria Biosynthetic Diversity.</title>
        <authorList>
            <person name="Kalkreuter E."/>
            <person name="Kautsar S.A."/>
            <person name="Yang D."/>
            <person name="Bader C.D."/>
            <person name="Teijaro C.N."/>
            <person name="Fluegel L."/>
            <person name="Davis C.M."/>
            <person name="Simpson J.R."/>
            <person name="Lauterbach L."/>
            <person name="Steele A.D."/>
            <person name="Gui C."/>
            <person name="Meng S."/>
            <person name="Li G."/>
            <person name="Viehrig K."/>
            <person name="Ye F."/>
            <person name="Su P."/>
            <person name="Kiefer A.F."/>
            <person name="Nichols A."/>
            <person name="Cepeda A.J."/>
            <person name="Yan W."/>
            <person name="Fan B."/>
            <person name="Jiang Y."/>
            <person name="Adhikari A."/>
            <person name="Zheng C.-J."/>
            <person name="Schuster L."/>
            <person name="Cowan T.M."/>
            <person name="Smanski M.J."/>
            <person name="Chevrette M.G."/>
            <person name="De Carvalho L.P.S."/>
            <person name="Shen B."/>
        </authorList>
    </citation>
    <scope>NUCLEOTIDE SEQUENCE [LARGE SCALE GENOMIC DNA]</scope>
    <source>
        <strain evidence="3 4">NPDC000837</strain>
    </source>
</reference>
<dbReference type="InterPro" id="IPR024473">
    <property type="entry name" value="Transposases_IS4_N"/>
</dbReference>
<protein>
    <submittedName>
        <fullName evidence="3">Transposase domain-containing protein</fullName>
    </submittedName>
</protein>
<dbReference type="Proteomes" id="UP001445472">
    <property type="component" value="Unassembled WGS sequence"/>
</dbReference>
<dbReference type="RefSeq" id="WP_351975204.1">
    <property type="nucleotide sequence ID" value="NZ_JBEPBX010000003.1"/>
</dbReference>
<feature type="domain" description="Transposase IS4 N-terminal" evidence="2">
    <location>
        <begin position="2"/>
        <end position="94"/>
    </location>
</feature>
<organism evidence="3 4">
    <name type="scientific">Streptomyces xantholiticus</name>
    <dbReference type="NCBI Taxonomy" id="68285"/>
    <lineage>
        <taxon>Bacteria</taxon>
        <taxon>Bacillati</taxon>
        <taxon>Actinomycetota</taxon>
        <taxon>Actinomycetes</taxon>
        <taxon>Kitasatosporales</taxon>
        <taxon>Streptomycetaceae</taxon>
        <taxon>Streptomyces</taxon>
    </lineage>
</organism>
<dbReference type="EMBL" id="JBEPBX010000003">
    <property type="protein sequence ID" value="MER6612675.1"/>
    <property type="molecule type" value="Genomic_DNA"/>
</dbReference>
<evidence type="ECO:0000256" key="1">
    <source>
        <dbReference type="SAM" id="MobiDB-lite"/>
    </source>
</evidence>
<gene>
    <name evidence="3" type="ORF">ABT276_04650</name>
</gene>
<evidence type="ECO:0000313" key="4">
    <source>
        <dbReference type="Proteomes" id="UP001445472"/>
    </source>
</evidence>
<evidence type="ECO:0000259" key="2">
    <source>
        <dbReference type="Pfam" id="PF13006"/>
    </source>
</evidence>
<comment type="caution">
    <text evidence="3">The sequence shown here is derived from an EMBL/GenBank/DDBJ whole genome shotgun (WGS) entry which is preliminary data.</text>
</comment>
<keyword evidence="4" id="KW-1185">Reference proteome</keyword>
<accession>A0ABV1UPD6</accession>
<name>A0ABV1UPD6_9ACTN</name>
<proteinExistence type="predicted"/>
<dbReference type="Pfam" id="PF13006">
    <property type="entry name" value="Nterm_IS4"/>
    <property type="match status" value="1"/>
</dbReference>
<evidence type="ECO:0000313" key="3">
    <source>
        <dbReference type="EMBL" id="MER6612675.1"/>
    </source>
</evidence>
<sequence>MGELTQIIDPELVDAVLEDTGARERRLRLLRLLPARVVVYFVLAFAFFEQSSYQAVRDKLTAGLGAVPVARPCASLLSRARRSVGSAPLRRLFAILSGPVADAASPAPSTGGCARSPWTA</sequence>